<dbReference type="Proteomes" id="UP000057820">
    <property type="component" value="Plasmid 2"/>
</dbReference>
<reference evidence="3" key="1">
    <citation type="submission" date="2015-03" db="EMBL/GenBank/DDBJ databases">
        <authorList>
            <consortium name="Pathogen Informatics"/>
        </authorList>
    </citation>
    <scope>NUCLEOTIDE SEQUENCE [LARGE SCALE GENOMIC DNA]</scope>
    <source>
        <strain evidence="3">NCTC11134</strain>
        <plasmid evidence="3">2</plasmid>
    </source>
</reference>
<gene>
    <name evidence="2" type="ORF">ERS450000_03646</name>
</gene>
<accession>A0A0H5NXP4</accession>
<proteinExistence type="predicted"/>
<evidence type="ECO:0000313" key="2">
    <source>
        <dbReference type="EMBL" id="CRY80033.1"/>
    </source>
</evidence>
<name>A0A0H5NXP4_NOCFR</name>
<evidence type="ECO:0000313" key="3">
    <source>
        <dbReference type="Proteomes" id="UP000057820"/>
    </source>
</evidence>
<dbReference type="EMBL" id="LN868939">
    <property type="protein sequence ID" value="CRY80033.1"/>
    <property type="molecule type" value="Genomic_DNA"/>
</dbReference>
<sequence length="89" mass="9819">MATAEHKRAPALLKAKKAKKAKSQPDPAKPPKVKTSRFKVGDRVRFTYGQREVEGVVTSASGDRVHVDMHFSSESAVPGLFREDELRTA</sequence>
<dbReference type="AlphaFoldDB" id="A0A0H5NXP4"/>
<geneLocation type="plasmid" evidence="2">
    <name>2</name>
</geneLocation>
<feature type="region of interest" description="Disordered" evidence="1">
    <location>
        <begin position="1"/>
        <end position="35"/>
    </location>
</feature>
<dbReference type="RefSeq" id="WP_060593642.1">
    <property type="nucleotide sequence ID" value="NZ_CP031418.1"/>
</dbReference>
<organism evidence="2 3">
    <name type="scientific">Nocardia farcinica</name>
    <dbReference type="NCBI Taxonomy" id="37329"/>
    <lineage>
        <taxon>Bacteria</taxon>
        <taxon>Bacillati</taxon>
        <taxon>Actinomycetota</taxon>
        <taxon>Actinomycetes</taxon>
        <taxon>Mycobacteriales</taxon>
        <taxon>Nocardiaceae</taxon>
        <taxon>Nocardia</taxon>
    </lineage>
</organism>
<dbReference type="KEGG" id="nfr:ERS450000_03646"/>
<protein>
    <submittedName>
        <fullName evidence="2">Uncharacterized protein</fullName>
    </submittedName>
</protein>
<evidence type="ECO:0000256" key="1">
    <source>
        <dbReference type="SAM" id="MobiDB-lite"/>
    </source>
</evidence>
<keyword evidence="2" id="KW-0614">Plasmid</keyword>